<dbReference type="GO" id="GO:0008270">
    <property type="term" value="F:zinc ion binding"/>
    <property type="evidence" value="ECO:0007669"/>
    <property type="project" value="InterPro"/>
</dbReference>
<dbReference type="GO" id="GO:0008835">
    <property type="term" value="F:diaminohydroxyphosphoribosylaminopyrimidine deaminase activity"/>
    <property type="evidence" value="ECO:0007669"/>
    <property type="project" value="UniProtKB-EC"/>
</dbReference>
<evidence type="ECO:0000313" key="18">
    <source>
        <dbReference type="EMBL" id="EPD13578.1"/>
    </source>
</evidence>
<keyword evidence="11 13" id="KW-0560">Oxidoreductase</keyword>
<comment type="cofactor">
    <cofactor evidence="13 16">
        <name>Zn(2+)</name>
        <dbReference type="ChEBI" id="CHEBI:29105"/>
    </cofactor>
    <text evidence="13 16">Binds 1 zinc ion.</text>
</comment>
<dbReference type="Gene3D" id="3.40.430.10">
    <property type="entry name" value="Dihydrofolate Reductase, subunit A"/>
    <property type="match status" value="1"/>
</dbReference>
<sequence>MTFTSDDQRHMNRALELAALGRYSTKPNPCVGCVIVDEGRVIAEGWHKKAGEPHAEVYALQSAAAAAKGATAYVTLEPCSHHGRTPPCADGLINAGVSRVVIAMQDPNPIVSGQGVAKLQAAGIEVAVGLFEEQAIALNQAFYHRMTTGQPYIFSKVAMSLDGKTAMASGESQWITGAAARKDVHQLRAESDIVLTGVGTILADDPQLTARDGLEHIAVEQPHRVILDSQLKTPVNARIFKSNVKVTILTCSNNQDAMTALQQAGCTVQVIAADAQGQVDLYAVHEWLRSQDINSVMVEAGALLNGALLQAGIIDELIIYMAPSALGSDARGAFSMPQVSTLSDRVQLHYVGMHELDSDIKLTYRVKREG</sequence>
<dbReference type="RefSeq" id="WP_016389993.1">
    <property type="nucleotide sequence ID" value="NZ_KE646806.1"/>
</dbReference>
<evidence type="ECO:0000256" key="10">
    <source>
        <dbReference type="ARBA" id="ARBA00022857"/>
    </source>
</evidence>
<feature type="binding site" evidence="16">
    <location>
        <position position="88"/>
    </location>
    <ligand>
        <name>Zn(2+)</name>
        <dbReference type="ChEBI" id="CHEBI:29105"/>
        <note>catalytic</note>
    </ligand>
</feature>
<feature type="binding site" evidence="15">
    <location>
        <position position="172"/>
    </location>
    <ligand>
        <name>substrate</name>
    </ligand>
</feature>
<evidence type="ECO:0000256" key="8">
    <source>
        <dbReference type="ARBA" id="ARBA00022801"/>
    </source>
</evidence>
<dbReference type="InterPro" id="IPR050765">
    <property type="entry name" value="Riboflavin_Biosynth_HTPR"/>
</dbReference>
<dbReference type="GO" id="GO:0008703">
    <property type="term" value="F:5-amino-6-(5-phosphoribosylamino)uracil reductase activity"/>
    <property type="evidence" value="ECO:0007669"/>
    <property type="project" value="UniProtKB-EC"/>
</dbReference>
<evidence type="ECO:0000256" key="14">
    <source>
        <dbReference type="PIRSR" id="PIRSR006769-1"/>
    </source>
</evidence>
<feature type="binding site" evidence="15">
    <location>
        <begin position="301"/>
        <end position="307"/>
    </location>
    <ligand>
        <name>NADP(+)</name>
        <dbReference type="ChEBI" id="CHEBI:58349"/>
    </ligand>
</feature>
<feature type="binding site" evidence="15">
    <location>
        <position position="229"/>
    </location>
    <ligand>
        <name>NADP(+)</name>
        <dbReference type="ChEBI" id="CHEBI:58349"/>
    </ligand>
</feature>
<keyword evidence="10 13" id="KW-0521">NADP</keyword>
<evidence type="ECO:0000256" key="3">
    <source>
        <dbReference type="ARBA" id="ARBA00004910"/>
    </source>
</evidence>
<evidence type="ECO:0000256" key="13">
    <source>
        <dbReference type="PIRNR" id="PIRNR006769"/>
    </source>
</evidence>
<dbReference type="GO" id="GO:0050661">
    <property type="term" value="F:NADP binding"/>
    <property type="evidence" value="ECO:0007669"/>
    <property type="project" value="InterPro"/>
</dbReference>
<comment type="pathway">
    <text evidence="3 13">Cofactor biosynthesis; riboflavin biosynthesis; 5-amino-6-(D-ribitylamino)uracil from GTP: step 3/4.</text>
</comment>
<comment type="function">
    <text evidence="1 13">Converts 2,5-diamino-6-(ribosylamino)-4(3h)-pyrimidinone 5'-phosphate into 5-amino-6-(ribosylamino)-2,4(1h,3h)-pyrimidinedione 5'-phosphate.</text>
</comment>
<keyword evidence="7 13" id="KW-0479">Metal-binding</keyword>
<dbReference type="PROSITE" id="PS51747">
    <property type="entry name" value="CYT_DCMP_DEAMINASES_2"/>
    <property type="match status" value="1"/>
</dbReference>
<evidence type="ECO:0000256" key="1">
    <source>
        <dbReference type="ARBA" id="ARBA00002151"/>
    </source>
</evidence>
<dbReference type="InterPro" id="IPR024072">
    <property type="entry name" value="DHFR-like_dom_sf"/>
</dbReference>
<feature type="binding site" evidence="15">
    <location>
        <position position="211"/>
    </location>
    <ligand>
        <name>substrate</name>
    </ligand>
</feature>
<comment type="similarity">
    <text evidence="4 13">In the N-terminal section; belongs to the cytidine and deoxycytidylate deaminase family.</text>
</comment>
<dbReference type="AlphaFoldDB" id="A0AB33Z309"/>
<dbReference type="FunFam" id="3.40.140.10:FF:000025">
    <property type="entry name" value="Riboflavin biosynthesis protein RibD"/>
    <property type="match status" value="1"/>
</dbReference>
<dbReference type="InterPro" id="IPR016193">
    <property type="entry name" value="Cytidine_deaminase-like"/>
</dbReference>
<reference evidence="18 19" key="1">
    <citation type="journal article" date="2013" name="Genome Announc.">
        <title>Genome Sequence of the Pyrene- and Fluoranthene-Degrading Bacterium Cycloclasticus sp. Strain PY97M.</title>
        <authorList>
            <person name="Cui Z."/>
            <person name="Xu G."/>
            <person name="Li Q."/>
            <person name="Gao W."/>
            <person name="Zheng L."/>
        </authorList>
    </citation>
    <scope>NUCLEOTIDE SEQUENCE [LARGE SCALE GENOMIC DNA]</scope>
    <source>
        <strain evidence="18 19">PY97M</strain>
    </source>
</reference>
<dbReference type="InterPro" id="IPR016192">
    <property type="entry name" value="APOBEC/CMP_deaminase_Zn-bd"/>
</dbReference>
<evidence type="ECO:0000256" key="16">
    <source>
        <dbReference type="PIRSR" id="PIRSR006769-3"/>
    </source>
</evidence>
<dbReference type="NCBIfam" id="TIGR00326">
    <property type="entry name" value="eubact_ribD"/>
    <property type="match status" value="1"/>
</dbReference>
<dbReference type="EC" id="1.1.1.193" evidence="13"/>
<protein>
    <recommendedName>
        <fullName evidence="13">Riboflavin biosynthesis protein RibD</fullName>
    </recommendedName>
    <domain>
        <recommendedName>
            <fullName evidence="13">Diaminohydroxyphosphoribosylaminopyrimidine deaminase</fullName>
            <shortName evidence="13">DRAP deaminase</shortName>
            <ecNumber evidence="13">3.5.4.26</ecNumber>
        </recommendedName>
        <alternativeName>
            <fullName evidence="13">Riboflavin-specific deaminase</fullName>
        </alternativeName>
    </domain>
    <domain>
        <recommendedName>
            <fullName evidence="13">5-amino-6-(5-phosphoribosylamino)uracil reductase</fullName>
            <ecNumber evidence="13">1.1.1.193</ecNumber>
        </recommendedName>
        <alternativeName>
            <fullName evidence="13">HTP reductase</fullName>
        </alternativeName>
    </domain>
</protein>
<dbReference type="SUPFAM" id="SSF53927">
    <property type="entry name" value="Cytidine deaminase-like"/>
    <property type="match status" value="1"/>
</dbReference>
<dbReference type="InterPro" id="IPR004794">
    <property type="entry name" value="Eubact_RibD"/>
</dbReference>
<evidence type="ECO:0000256" key="7">
    <source>
        <dbReference type="ARBA" id="ARBA00022723"/>
    </source>
</evidence>
<comment type="pathway">
    <text evidence="2 13">Cofactor biosynthesis; riboflavin biosynthesis; 5-amino-6-(D-ribitylamino)uracil from GTP: step 2/4.</text>
</comment>
<comment type="catalytic activity">
    <reaction evidence="13">
        <text>5-amino-6-(5-phospho-D-ribitylamino)uracil + NADP(+) = 5-amino-6-(5-phospho-D-ribosylamino)uracil + NADPH + H(+)</text>
        <dbReference type="Rhea" id="RHEA:17845"/>
        <dbReference type="ChEBI" id="CHEBI:15378"/>
        <dbReference type="ChEBI" id="CHEBI:57783"/>
        <dbReference type="ChEBI" id="CHEBI:58349"/>
        <dbReference type="ChEBI" id="CHEBI:58421"/>
        <dbReference type="ChEBI" id="CHEBI:58453"/>
        <dbReference type="EC" id="1.1.1.193"/>
    </reaction>
</comment>
<feature type="binding site" evidence="15">
    <location>
        <position position="204"/>
    </location>
    <ligand>
        <name>NADP(+)</name>
        <dbReference type="ChEBI" id="CHEBI:58349"/>
    </ligand>
</feature>
<dbReference type="EC" id="3.5.4.26" evidence="13"/>
<gene>
    <name evidence="18" type="ORF">L196_03556</name>
</gene>
<dbReference type="PROSITE" id="PS00903">
    <property type="entry name" value="CYT_DCMP_DEAMINASES_1"/>
    <property type="match status" value="1"/>
</dbReference>
<feature type="binding site" evidence="15">
    <location>
        <position position="174"/>
    </location>
    <ligand>
        <name>NADP(+)</name>
        <dbReference type="ChEBI" id="CHEBI:58349"/>
    </ligand>
</feature>
<evidence type="ECO:0000256" key="4">
    <source>
        <dbReference type="ARBA" id="ARBA00005259"/>
    </source>
</evidence>
<dbReference type="CDD" id="cd01284">
    <property type="entry name" value="Riboflavin_deaminase-reductase"/>
    <property type="match status" value="1"/>
</dbReference>
<feature type="binding site" evidence="15">
    <location>
        <position position="208"/>
    </location>
    <ligand>
        <name>substrate</name>
    </ligand>
</feature>
<dbReference type="NCBIfam" id="TIGR00227">
    <property type="entry name" value="ribD_Cterm"/>
    <property type="match status" value="1"/>
</dbReference>
<feature type="binding site" evidence="15">
    <location>
        <position position="200"/>
    </location>
    <ligand>
        <name>NADP(+)</name>
        <dbReference type="ChEBI" id="CHEBI:58349"/>
    </ligand>
</feature>
<comment type="similarity">
    <text evidence="5 13">In the C-terminal section; belongs to the HTP reductase family.</text>
</comment>
<dbReference type="Pfam" id="PF01872">
    <property type="entry name" value="RibD_C"/>
    <property type="match status" value="1"/>
</dbReference>
<dbReference type="InterPro" id="IPR002734">
    <property type="entry name" value="RibDG_C"/>
</dbReference>
<evidence type="ECO:0000256" key="11">
    <source>
        <dbReference type="ARBA" id="ARBA00023002"/>
    </source>
</evidence>
<dbReference type="Pfam" id="PF00383">
    <property type="entry name" value="dCMP_cyt_deam_1"/>
    <property type="match status" value="1"/>
</dbReference>
<accession>A0AB33Z309</accession>
<evidence type="ECO:0000256" key="15">
    <source>
        <dbReference type="PIRSR" id="PIRSR006769-2"/>
    </source>
</evidence>
<evidence type="ECO:0000256" key="5">
    <source>
        <dbReference type="ARBA" id="ARBA00007417"/>
    </source>
</evidence>
<proteinExistence type="inferred from homology"/>
<evidence type="ECO:0000256" key="2">
    <source>
        <dbReference type="ARBA" id="ARBA00004882"/>
    </source>
</evidence>
<dbReference type="PANTHER" id="PTHR38011">
    <property type="entry name" value="DIHYDROFOLATE REDUCTASE FAMILY PROTEIN (AFU_ORTHOLOGUE AFUA_8G06820)"/>
    <property type="match status" value="1"/>
</dbReference>
<evidence type="ECO:0000256" key="9">
    <source>
        <dbReference type="ARBA" id="ARBA00022833"/>
    </source>
</evidence>
<dbReference type="PANTHER" id="PTHR38011:SF7">
    <property type="entry name" value="2,5-DIAMINO-6-RIBOSYLAMINO-4(3H)-PYRIMIDINONE 5'-PHOSPHATE REDUCTASE"/>
    <property type="match status" value="1"/>
</dbReference>
<dbReference type="SUPFAM" id="SSF53597">
    <property type="entry name" value="Dihydrofolate reductase-like"/>
    <property type="match status" value="1"/>
</dbReference>
<evidence type="ECO:0000313" key="19">
    <source>
        <dbReference type="Proteomes" id="UP000015462"/>
    </source>
</evidence>
<feature type="active site" description="Proton donor" evidence="14">
    <location>
        <position position="56"/>
    </location>
</feature>
<evidence type="ECO:0000256" key="12">
    <source>
        <dbReference type="ARBA" id="ARBA00023268"/>
    </source>
</evidence>
<keyword evidence="19" id="KW-1185">Reference proteome</keyword>
<comment type="catalytic activity">
    <reaction evidence="13">
        <text>2,5-diamino-6-hydroxy-4-(5-phosphoribosylamino)-pyrimidine + H2O + H(+) = 5-amino-6-(5-phospho-D-ribosylamino)uracil + NH4(+)</text>
        <dbReference type="Rhea" id="RHEA:21868"/>
        <dbReference type="ChEBI" id="CHEBI:15377"/>
        <dbReference type="ChEBI" id="CHEBI:15378"/>
        <dbReference type="ChEBI" id="CHEBI:28938"/>
        <dbReference type="ChEBI" id="CHEBI:58453"/>
        <dbReference type="ChEBI" id="CHEBI:58614"/>
        <dbReference type="EC" id="3.5.4.26"/>
    </reaction>
</comment>
<dbReference type="PIRSF" id="PIRSF006769">
    <property type="entry name" value="RibD"/>
    <property type="match status" value="1"/>
</dbReference>
<dbReference type="EMBL" id="ASHL01000002">
    <property type="protein sequence ID" value="EPD13578.1"/>
    <property type="molecule type" value="Genomic_DNA"/>
</dbReference>
<feature type="binding site" evidence="15">
    <location>
        <position position="299"/>
    </location>
    <ligand>
        <name>substrate</name>
    </ligand>
</feature>
<dbReference type="Gene3D" id="3.40.140.10">
    <property type="entry name" value="Cytidine Deaminase, domain 2"/>
    <property type="match status" value="1"/>
</dbReference>
<keyword evidence="6 13" id="KW-0686">Riboflavin biosynthesis</keyword>
<dbReference type="InterPro" id="IPR011549">
    <property type="entry name" value="RibD_C"/>
</dbReference>
<feature type="binding site" evidence="15">
    <location>
        <position position="158"/>
    </location>
    <ligand>
        <name>NADP(+)</name>
        <dbReference type="ChEBI" id="CHEBI:58349"/>
    </ligand>
</feature>
<feature type="binding site" evidence="15">
    <location>
        <position position="188"/>
    </location>
    <ligand>
        <name>substrate</name>
    </ligand>
</feature>
<keyword evidence="9 13" id="KW-0862">Zinc</keyword>
<comment type="caution">
    <text evidence="18">The sequence shown here is derived from an EMBL/GenBank/DDBJ whole genome shotgun (WGS) entry which is preliminary data.</text>
</comment>
<feature type="binding site" evidence="16">
    <location>
        <position position="79"/>
    </location>
    <ligand>
        <name>Zn(2+)</name>
        <dbReference type="ChEBI" id="CHEBI:29105"/>
        <note>catalytic</note>
    </ligand>
</feature>
<dbReference type="GO" id="GO:0009231">
    <property type="term" value="P:riboflavin biosynthetic process"/>
    <property type="evidence" value="ECO:0007669"/>
    <property type="project" value="UniProtKB-KW"/>
</dbReference>
<dbReference type="InterPro" id="IPR002125">
    <property type="entry name" value="CMP_dCMP_dom"/>
</dbReference>
<organism evidence="18 19">
    <name type="scientific">Cycloclasticus pugetii</name>
    <dbReference type="NCBI Taxonomy" id="34068"/>
    <lineage>
        <taxon>Bacteria</taxon>
        <taxon>Pseudomonadati</taxon>
        <taxon>Pseudomonadota</taxon>
        <taxon>Gammaproteobacteria</taxon>
        <taxon>Thiotrichales</taxon>
        <taxon>Piscirickettsiaceae</taxon>
        <taxon>Cycloclasticus</taxon>
    </lineage>
</organism>
<dbReference type="Proteomes" id="UP000015462">
    <property type="component" value="Unassembled WGS sequence"/>
</dbReference>
<keyword evidence="8 13" id="KW-0378">Hydrolase</keyword>
<feature type="binding site" evidence="16">
    <location>
        <position position="54"/>
    </location>
    <ligand>
        <name>Zn(2+)</name>
        <dbReference type="ChEBI" id="CHEBI:29105"/>
        <note>catalytic</note>
    </ligand>
</feature>
<name>A0AB33Z309_9GAMM</name>
<evidence type="ECO:0000256" key="6">
    <source>
        <dbReference type="ARBA" id="ARBA00022619"/>
    </source>
</evidence>
<evidence type="ECO:0000259" key="17">
    <source>
        <dbReference type="PROSITE" id="PS51747"/>
    </source>
</evidence>
<keyword evidence="12" id="KW-0511">Multifunctional enzyme</keyword>
<feature type="domain" description="CMP/dCMP-type deaminase" evidence="17">
    <location>
        <begin position="5"/>
        <end position="127"/>
    </location>
</feature>